<sequence length="76" mass="8513">MAKTLSFGALHLVTSFSVTYALTGSVAVAGAVTFVEPLANTVLHYFFDKYWDHPRLQAWRARWHGRQAPQPARQPA</sequence>
<evidence type="ECO:0000259" key="1">
    <source>
        <dbReference type="Pfam" id="PF09834"/>
    </source>
</evidence>
<accession>A0ABW7GZH3</accession>
<dbReference type="Proteomes" id="UP001606303">
    <property type="component" value="Unassembled WGS sequence"/>
</dbReference>
<protein>
    <submittedName>
        <fullName evidence="2">DUF2061 domain-containing protein</fullName>
    </submittedName>
</protein>
<proteinExistence type="predicted"/>
<keyword evidence="3" id="KW-1185">Reference proteome</keyword>
<feature type="domain" description="DUF2061" evidence="1">
    <location>
        <begin position="1"/>
        <end position="52"/>
    </location>
</feature>
<dbReference type="EMBL" id="JBIGIB010000003">
    <property type="protein sequence ID" value="MFG6467171.1"/>
    <property type="molecule type" value="Genomic_DNA"/>
</dbReference>
<dbReference type="RefSeq" id="WP_394384517.1">
    <property type="nucleotide sequence ID" value="NZ_JBIGIB010000003.1"/>
</dbReference>
<evidence type="ECO:0000313" key="2">
    <source>
        <dbReference type="EMBL" id="MFG6467171.1"/>
    </source>
</evidence>
<gene>
    <name evidence="2" type="ORF">ACG01O_11180</name>
</gene>
<name>A0ABW7GZH3_9BURK</name>
<dbReference type="InterPro" id="IPR018638">
    <property type="entry name" value="DUF2061_membrane"/>
</dbReference>
<comment type="caution">
    <text evidence="2">The sequence shown here is derived from an EMBL/GenBank/DDBJ whole genome shotgun (WGS) entry which is preliminary data.</text>
</comment>
<evidence type="ECO:0000313" key="3">
    <source>
        <dbReference type="Proteomes" id="UP001606303"/>
    </source>
</evidence>
<organism evidence="2 3">
    <name type="scientific">Pelomonas baiyunensis</name>
    <dbReference type="NCBI Taxonomy" id="3299026"/>
    <lineage>
        <taxon>Bacteria</taxon>
        <taxon>Pseudomonadati</taxon>
        <taxon>Pseudomonadota</taxon>
        <taxon>Betaproteobacteria</taxon>
        <taxon>Burkholderiales</taxon>
        <taxon>Sphaerotilaceae</taxon>
        <taxon>Roseateles</taxon>
    </lineage>
</organism>
<reference evidence="2 3" key="1">
    <citation type="submission" date="2024-08" db="EMBL/GenBank/DDBJ databases">
        <authorList>
            <person name="Lu H."/>
        </authorList>
    </citation>
    <scope>NUCLEOTIDE SEQUENCE [LARGE SCALE GENOMIC DNA]</scope>
    <source>
        <strain evidence="2 3">BYS87W</strain>
    </source>
</reference>
<dbReference type="Pfam" id="PF09834">
    <property type="entry name" value="DUF2061"/>
    <property type="match status" value="1"/>
</dbReference>